<dbReference type="SUPFAM" id="SSF51905">
    <property type="entry name" value="FAD/NAD(P)-binding domain"/>
    <property type="match status" value="1"/>
</dbReference>
<dbReference type="InterPro" id="IPR006076">
    <property type="entry name" value="FAD-dep_OxRdtase"/>
</dbReference>
<organism evidence="3 4">
    <name type="scientific">Agromyces aureus</name>
    <dbReference type="NCBI Taxonomy" id="453304"/>
    <lineage>
        <taxon>Bacteria</taxon>
        <taxon>Bacillati</taxon>
        <taxon>Actinomycetota</taxon>
        <taxon>Actinomycetes</taxon>
        <taxon>Micrococcales</taxon>
        <taxon>Microbacteriaceae</taxon>
        <taxon>Agromyces</taxon>
    </lineage>
</organism>
<evidence type="ECO:0000313" key="4">
    <source>
        <dbReference type="Proteomes" id="UP000078437"/>
    </source>
</evidence>
<dbReference type="GO" id="GO:0016491">
    <property type="term" value="F:oxidoreductase activity"/>
    <property type="evidence" value="ECO:0007669"/>
    <property type="project" value="UniProtKB-KW"/>
</dbReference>
<dbReference type="RefSeq" id="WP_067879091.1">
    <property type="nucleotide sequence ID" value="NZ_CP013979.1"/>
</dbReference>
<dbReference type="GO" id="GO:0005737">
    <property type="term" value="C:cytoplasm"/>
    <property type="evidence" value="ECO:0007669"/>
    <property type="project" value="TreeGrafter"/>
</dbReference>
<dbReference type="KEGG" id="agy:ATC03_15670"/>
<dbReference type="EMBL" id="CP013979">
    <property type="protein sequence ID" value="ANJ27938.1"/>
    <property type="molecule type" value="Genomic_DNA"/>
</dbReference>
<dbReference type="Pfam" id="PF01266">
    <property type="entry name" value="DAO"/>
    <property type="match status" value="1"/>
</dbReference>
<dbReference type="Gene3D" id="3.30.9.10">
    <property type="entry name" value="D-Amino Acid Oxidase, subunit A, domain 2"/>
    <property type="match status" value="1"/>
</dbReference>
<dbReference type="SUPFAM" id="SSF54373">
    <property type="entry name" value="FAD-linked reductases, C-terminal domain"/>
    <property type="match status" value="1"/>
</dbReference>
<reference evidence="4" key="2">
    <citation type="submission" date="2016-01" db="EMBL/GenBank/DDBJ databases">
        <title>Complete genome sequence of Agromyces aureus AR33T and comparison with related organisms.</title>
        <authorList>
            <person name="Corretto E."/>
            <person name="Antonielli L."/>
            <person name="Sessitsch A."/>
            <person name="Brader G."/>
        </authorList>
    </citation>
    <scope>NUCLEOTIDE SEQUENCE [LARGE SCALE GENOMIC DNA]</scope>
    <source>
        <strain evidence="4">AR33</strain>
    </source>
</reference>
<dbReference type="AlphaFoldDB" id="A0A191WIE2"/>
<sequence>MITDVVIVGAGIVGAACARALAMAGVGVTVLERGAAASGTSAKGEGNLLVSDKGPGAELDLAVYASSLWPALVAELADELADERGAAFPSLEYERKGGLVVATTDAGAEPLLAFAATQRVAGVDARAVSVADALALEPWLNPAITAAVHYPDDAQVQPVIATEALLASARRHGAIVRTGVTVTGAMRDADGRVSGVTTDAGDVAAGAVLIAAGPWSGEVAGAMGVRLPVKPRRGMVLVTTRMPHRVFHKVYDGDYFGATQSSDAALQTSSVVESTAAGTVLLGSSREQVGFDERLRVDVIREVAGKALRLFPFLAGASIMRTYGGFRPFMPDHLPVIGEDHRVPGLWHASGHEGAGIGLSLATAELLVAGLLGTPSPIDAAPFGLDRASLAPHLLPETEEAA</sequence>
<proteinExistence type="predicted"/>
<dbReference type="OrthoDB" id="9806257at2"/>
<gene>
    <name evidence="3" type="ORF">ATC03_15670</name>
</gene>
<dbReference type="Proteomes" id="UP000078437">
    <property type="component" value="Chromosome"/>
</dbReference>
<name>A0A191WIE2_9MICO</name>
<reference evidence="3 4" key="1">
    <citation type="journal article" date="2016" name="Int. J. Syst. Evol. Microbiol.">
        <title>Agromyces aureus sp. nov., isolated from the rhizosphere of Salix caprea L. grown in a heavy-metal-contaminated soil.</title>
        <authorList>
            <person name="Corretto E."/>
            <person name="Antonielli L."/>
            <person name="Sessitsch A."/>
            <person name="Compant S."/>
            <person name="Gorfer M."/>
            <person name="Kuffner M."/>
            <person name="Brader G."/>
        </authorList>
    </citation>
    <scope>NUCLEOTIDE SEQUENCE [LARGE SCALE GENOMIC DNA]</scope>
    <source>
        <strain evidence="3 4">AR33</strain>
    </source>
</reference>
<evidence type="ECO:0000259" key="2">
    <source>
        <dbReference type="Pfam" id="PF01266"/>
    </source>
</evidence>
<evidence type="ECO:0000313" key="3">
    <source>
        <dbReference type="EMBL" id="ANJ27938.1"/>
    </source>
</evidence>
<dbReference type="Gene3D" id="3.50.50.60">
    <property type="entry name" value="FAD/NAD(P)-binding domain"/>
    <property type="match status" value="1"/>
</dbReference>
<dbReference type="PANTHER" id="PTHR13847">
    <property type="entry name" value="SARCOSINE DEHYDROGENASE-RELATED"/>
    <property type="match status" value="1"/>
</dbReference>
<keyword evidence="4" id="KW-1185">Reference proteome</keyword>
<evidence type="ECO:0000256" key="1">
    <source>
        <dbReference type="ARBA" id="ARBA00023002"/>
    </source>
</evidence>
<feature type="domain" description="FAD dependent oxidoreductase" evidence="2">
    <location>
        <begin position="4"/>
        <end position="368"/>
    </location>
</feature>
<keyword evidence="1" id="KW-0560">Oxidoreductase</keyword>
<protein>
    <submittedName>
        <fullName evidence="3">FAD-dependent oxidoreductase</fullName>
    </submittedName>
</protein>
<dbReference type="STRING" id="453304.ATC03_15670"/>
<accession>A0A191WIE2</accession>
<dbReference type="InterPro" id="IPR036188">
    <property type="entry name" value="FAD/NAD-bd_sf"/>
</dbReference>
<dbReference type="PANTHER" id="PTHR13847:SF287">
    <property type="entry name" value="FAD-DEPENDENT OXIDOREDUCTASE DOMAIN-CONTAINING PROTEIN 1"/>
    <property type="match status" value="1"/>
</dbReference>